<name>A0ACC0MSF0_RHOML</name>
<dbReference type="EMBL" id="CM046395">
    <property type="protein sequence ID" value="KAI8543840.1"/>
    <property type="molecule type" value="Genomic_DNA"/>
</dbReference>
<sequence>MANPLLSPTQLDPKLSHTIAPRISSPSPLNISYISARVEMPLARAFAGGACEYCCTISAKLVGERERCGLLAVLSRARERALISNPKLQTLASLSLYSPTPLPRLPPTTMSTLPHQLQRRPSSVLCSRFLPSLAASTHQHPTPTIPTPFDDNMFSTAPTTPLVGVLFFAPRHR</sequence>
<protein>
    <submittedName>
        <fullName evidence="1">Uncharacterized protein</fullName>
    </submittedName>
</protein>
<dbReference type="Proteomes" id="UP001062846">
    <property type="component" value="Chromosome 8"/>
</dbReference>
<reference evidence="1" key="1">
    <citation type="submission" date="2022-02" db="EMBL/GenBank/DDBJ databases">
        <title>Plant Genome Project.</title>
        <authorList>
            <person name="Zhang R.-G."/>
        </authorList>
    </citation>
    <scope>NUCLEOTIDE SEQUENCE</scope>
    <source>
        <strain evidence="1">AT1</strain>
    </source>
</reference>
<keyword evidence="2" id="KW-1185">Reference proteome</keyword>
<proteinExistence type="predicted"/>
<organism evidence="1 2">
    <name type="scientific">Rhododendron molle</name>
    <name type="common">Chinese azalea</name>
    <name type="synonym">Azalea mollis</name>
    <dbReference type="NCBI Taxonomy" id="49168"/>
    <lineage>
        <taxon>Eukaryota</taxon>
        <taxon>Viridiplantae</taxon>
        <taxon>Streptophyta</taxon>
        <taxon>Embryophyta</taxon>
        <taxon>Tracheophyta</taxon>
        <taxon>Spermatophyta</taxon>
        <taxon>Magnoliopsida</taxon>
        <taxon>eudicotyledons</taxon>
        <taxon>Gunneridae</taxon>
        <taxon>Pentapetalae</taxon>
        <taxon>asterids</taxon>
        <taxon>Ericales</taxon>
        <taxon>Ericaceae</taxon>
        <taxon>Ericoideae</taxon>
        <taxon>Rhodoreae</taxon>
        <taxon>Rhododendron</taxon>
    </lineage>
</organism>
<evidence type="ECO:0000313" key="1">
    <source>
        <dbReference type="EMBL" id="KAI8543840.1"/>
    </source>
</evidence>
<accession>A0ACC0MSF0</accession>
<comment type="caution">
    <text evidence="1">The sequence shown here is derived from an EMBL/GenBank/DDBJ whole genome shotgun (WGS) entry which is preliminary data.</text>
</comment>
<evidence type="ECO:0000313" key="2">
    <source>
        <dbReference type="Proteomes" id="UP001062846"/>
    </source>
</evidence>
<gene>
    <name evidence="1" type="ORF">RHMOL_Rhmol08G0250800</name>
</gene>